<protein>
    <submittedName>
        <fullName evidence="5">DeoR/GlpR transcriptional regulator</fullName>
    </submittedName>
</protein>
<evidence type="ECO:0000259" key="4">
    <source>
        <dbReference type="PROSITE" id="PS51000"/>
    </source>
</evidence>
<dbReference type="InterPro" id="IPR036388">
    <property type="entry name" value="WH-like_DNA-bd_sf"/>
</dbReference>
<dbReference type="RefSeq" id="WP_166282238.1">
    <property type="nucleotide sequence ID" value="NZ_JAANNP010000008.1"/>
</dbReference>
<dbReference type="SUPFAM" id="SSF100950">
    <property type="entry name" value="NagB/RpiA/CoA transferase-like"/>
    <property type="match status" value="1"/>
</dbReference>
<dbReference type="PROSITE" id="PS00894">
    <property type="entry name" value="HTH_DEOR_1"/>
    <property type="match status" value="1"/>
</dbReference>
<dbReference type="PRINTS" id="PR00037">
    <property type="entry name" value="HTHLACR"/>
</dbReference>
<dbReference type="SUPFAM" id="SSF46785">
    <property type="entry name" value="Winged helix' DNA-binding domain"/>
    <property type="match status" value="1"/>
</dbReference>
<dbReference type="Pfam" id="PF00455">
    <property type="entry name" value="DeoRC"/>
    <property type="match status" value="1"/>
</dbReference>
<dbReference type="InterPro" id="IPR050313">
    <property type="entry name" value="Carb_Metab_HTH_regulators"/>
</dbReference>
<dbReference type="Proteomes" id="UP000800981">
    <property type="component" value="Unassembled WGS sequence"/>
</dbReference>
<dbReference type="InterPro" id="IPR036390">
    <property type="entry name" value="WH_DNA-bd_sf"/>
</dbReference>
<evidence type="ECO:0000256" key="1">
    <source>
        <dbReference type="ARBA" id="ARBA00023015"/>
    </source>
</evidence>
<dbReference type="InterPro" id="IPR014036">
    <property type="entry name" value="DeoR-like_C"/>
</dbReference>
<accession>A0ABX0GWU3</accession>
<dbReference type="Gene3D" id="3.40.50.1360">
    <property type="match status" value="1"/>
</dbReference>
<keyword evidence="1" id="KW-0805">Transcription regulation</keyword>
<dbReference type="PROSITE" id="PS51000">
    <property type="entry name" value="HTH_DEOR_2"/>
    <property type="match status" value="1"/>
</dbReference>
<dbReference type="InterPro" id="IPR037171">
    <property type="entry name" value="NagB/RpiA_transferase-like"/>
</dbReference>
<keyword evidence="2" id="KW-0238">DNA-binding</keyword>
<organism evidence="5 6">
    <name type="scientific">Motilibacter deserti</name>
    <dbReference type="NCBI Taxonomy" id="2714956"/>
    <lineage>
        <taxon>Bacteria</taxon>
        <taxon>Bacillati</taxon>
        <taxon>Actinomycetota</taxon>
        <taxon>Actinomycetes</taxon>
        <taxon>Motilibacterales</taxon>
        <taxon>Motilibacteraceae</taxon>
        <taxon>Motilibacter</taxon>
    </lineage>
</organism>
<evidence type="ECO:0000313" key="6">
    <source>
        <dbReference type="Proteomes" id="UP000800981"/>
    </source>
</evidence>
<dbReference type="Gene3D" id="1.10.10.10">
    <property type="entry name" value="Winged helix-like DNA-binding domain superfamily/Winged helix DNA-binding domain"/>
    <property type="match status" value="1"/>
</dbReference>
<dbReference type="InterPro" id="IPR018356">
    <property type="entry name" value="Tscrpt_reg_HTH_DeoR_CS"/>
</dbReference>
<name>A0ABX0GWU3_9ACTN</name>
<feature type="domain" description="HTH deoR-type" evidence="4">
    <location>
        <begin position="3"/>
        <end position="58"/>
    </location>
</feature>
<reference evidence="5 6" key="1">
    <citation type="submission" date="2020-03" db="EMBL/GenBank/DDBJ databases">
        <title>Two novel Motilibacter sp.</title>
        <authorList>
            <person name="Liu S."/>
        </authorList>
    </citation>
    <scope>NUCLEOTIDE SEQUENCE [LARGE SCALE GENOMIC DNA]</scope>
    <source>
        <strain evidence="5 6">E257</strain>
    </source>
</reference>
<gene>
    <name evidence="5" type="ORF">G9H71_12360</name>
</gene>
<dbReference type="PANTHER" id="PTHR30363">
    <property type="entry name" value="HTH-TYPE TRANSCRIPTIONAL REGULATOR SRLR-RELATED"/>
    <property type="match status" value="1"/>
</dbReference>
<dbReference type="EMBL" id="JAANNP010000008">
    <property type="protein sequence ID" value="NHC14571.1"/>
    <property type="molecule type" value="Genomic_DNA"/>
</dbReference>
<evidence type="ECO:0000256" key="3">
    <source>
        <dbReference type="ARBA" id="ARBA00023163"/>
    </source>
</evidence>
<evidence type="ECO:0000313" key="5">
    <source>
        <dbReference type="EMBL" id="NHC14571.1"/>
    </source>
</evidence>
<comment type="caution">
    <text evidence="5">The sequence shown here is derived from an EMBL/GenBank/DDBJ whole genome shotgun (WGS) entry which is preliminary data.</text>
</comment>
<proteinExistence type="predicted"/>
<keyword evidence="6" id="KW-1185">Reference proteome</keyword>
<keyword evidence="3" id="KW-0804">Transcription</keyword>
<dbReference type="InterPro" id="IPR001034">
    <property type="entry name" value="DeoR_HTH"/>
</dbReference>
<evidence type="ECO:0000256" key="2">
    <source>
        <dbReference type="ARBA" id="ARBA00023125"/>
    </source>
</evidence>
<dbReference type="SMART" id="SM01134">
    <property type="entry name" value="DeoRC"/>
    <property type="match status" value="1"/>
</dbReference>
<sequence length="272" mass="28441">MLAPQRQALILEQLEATGGVRVSDLVRILGVSDMTIRRDLEVLARRGLVDKVHGGATRPGGRATDEPGFAAKSGLQQPEKEAIARAAAKLVEPGSAVAISAGTTTWALARHLSHVPGLTVVTNSVPVADVLRQSERPDRTVILTGGVRTPSDALVGAVAISALHSLHVDIVFLGVHGMDEHAGYTTPNLQEAETNRAMVESARRLVVVADSTKWGTVGLSRFARLADASTVVSDVGLPRHARTVLSDNVGELLLIDPSTGESTSSSPARGAS</sequence>
<dbReference type="PANTHER" id="PTHR30363:SF44">
    <property type="entry name" value="AGA OPERON TRANSCRIPTIONAL REPRESSOR-RELATED"/>
    <property type="match status" value="1"/>
</dbReference>
<dbReference type="Pfam" id="PF08220">
    <property type="entry name" value="HTH_DeoR"/>
    <property type="match status" value="1"/>
</dbReference>
<dbReference type="SMART" id="SM00420">
    <property type="entry name" value="HTH_DEOR"/>
    <property type="match status" value="1"/>
</dbReference>